<evidence type="ECO:0000313" key="2">
    <source>
        <dbReference type="EMBL" id="GGE10837.1"/>
    </source>
</evidence>
<dbReference type="Gene3D" id="3.40.960.10">
    <property type="entry name" value="VSR Endonuclease"/>
    <property type="match status" value="1"/>
</dbReference>
<comment type="caution">
    <text evidence="2">The sequence shown here is derived from an EMBL/GenBank/DDBJ whole genome shotgun (WGS) entry which is preliminary data.</text>
</comment>
<dbReference type="RefSeq" id="WP_229737185.1">
    <property type="nucleotide sequence ID" value="NZ_BMGL01000005.1"/>
</dbReference>
<protein>
    <recommendedName>
        <fullName evidence="1">DUF559 domain-containing protein</fullName>
    </recommendedName>
</protein>
<sequence>MSSNKDLYHNNSMFKGARPETFKRAQTLRSKMTSSETKLWELLKNKESVGYRFRRQHPLGYYILDFL</sequence>
<dbReference type="InterPro" id="IPR007569">
    <property type="entry name" value="DUF559"/>
</dbReference>
<evidence type="ECO:0000259" key="1">
    <source>
        <dbReference type="Pfam" id="PF04480"/>
    </source>
</evidence>
<dbReference type="EMBL" id="BMGL01000005">
    <property type="protein sequence ID" value="GGE10837.1"/>
    <property type="molecule type" value="Genomic_DNA"/>
</dbReference>
<dbReference type="PANTHER" id="PTHR38590">
    <property type="entry name" value="BLL0828 PROTEIN"/>
    <property type="match status" value="1"/>
</dbReference>
<proteinExistence type="predicted"/>
<keyword evidence="3" id="KW-1185">Reference proteome</keyword>
<organism evidence="2 3">
    <name type="scientific">Psychroflexus salis</name>
    <dbReference type="NCBI Taxonomy" id="1526574"/>
    <lineage>
        <taxon>Bacteria</taxon>
        <taxon>Pseudomonadati</taxon>
        <taxon>Bacteroidota</taxon>
        <taxon>Flavobacteriia</taxon>
        <taxon>Flavobacteriales</taxon>
        <taxon>Flavobacteriaceae</taxon>
        <taxon>Psychroflexus</taxon>
    </lineage>
</organism>
<dbReference type="Proteomes" id="UP000599688">
    <property type="component" value="Unassembled WGS sequence"/>
</dbReference>
<evidence type="ECO:0000313" key="3">
    <source>
        <dbReference type="Proteomes" id="UP000599688"/>
    </source>
</evidence>
<dbReference type="InterPro" id="IPR047216">
    <property type="entry name" value="Endonuclease_DUF559_bact"/>
</dbReference>
<gene>
    <name evidence="2" type="ORF">GCM10010831_10400</name>
</gene>
<accession>A0A916ZTI0</accession>
<dbReference type="AlphaFoldDB" id="A0A916ZTI0"/>
<dbReference type="Pfam" id="PF04480">
    <property type="entry name" value="DUF559"/>
    <property type="match status" value="1"/>
</dbReference>
<feature type="domain" description="DUF559" evidence="1">
    <location>
        <begin position="23"/>
        <end position="66"/>
    </location>
</feature>
<dbReference type="PANTHER" id="PTHR38590:SF1">
    <property type="entry name" value="BLL0828 PROTEIN"/>
    <property type="match status" value="1"/>
</dbReference>
<name>A0A916ZTI0_9FLAO</name>
<reference evidence="2 3" key="1">
    <citation type="journal article" date="2014" name="Int. J. Syst. Evol. Microbiol.">
        <title>Complete genome sequence of Corynebacterium casei LMG S-19264T (=DSM 44701T), isolated from a smear-ripened cheese.</title>
        <authorList>
            <consortium name="US DOE Joint Genome Institute (JGI-PGF)"/>
            <person name="Walter F."/>
            <person name="Albersmeier A."/>
            <person name="Kalinowski J."/>
            <person name="Ruckert C."/>
        </authorList>
    </citation>
    <scope>NUCLEOTIDE SEQUENCE [LARGE SCALE GENOMIC DNA]</scope>
    <source>
        <strain evidence="2 3">CGMCC 1.12925</strain>
    </source>
</reference>